<dbReference type="GO" id="GO:0003887">
    <property type="term" value="F:DNA-directed DNA polymerase activity"/>
    <property type="evidence" value="ECO:0007669"/>
    <property type="project" value="UniProtKB-KW"/>
</dbReference>
<dbReference type="SMART" id="SM00481">
    <property type="entry name" value="POLIIIAc"/>
    <property type="match status" value="1"/>
</dbReference>
<dbReference type="Proteomes" id="UP000032214">
    <property type="component" value="Unassembled WGS sequence"/>
</dbReference>
<accession>A0A0D2I1J1</accession>
<dbReference type="GO" id="GO:0008408">
    <property type="term" value="F:3'-5' exonuclease activity"/>
    <property type="evidence" value="ECO:0007669"/>
    <property type="project" value="InterPro"/>
</dbReference>
<dbReference type="CDD" id="cd12113">
    <property type="entry name" value="PHP_PolIIIA_DnaE3"/>
    <property type="match status" value="1"/>
</dbReference>
<dbReference type="EC" id="2.7.7.7" evidence="1"/>
<dbReference type="Pfam" id="PF14579">
    <property type="entry name" value="HHH_6"/>
    <property type="match status" value="1"/>
</dbReference>
<dbReference type="PANTHER" id="PTHR32294">
    <property type="entry name" value="DNA POLYMERASE III SUBUNIT ALPHA"/>
    <property type="match status" value="1"/>
</dbReference>
<proteinExistence type="predicted"/>
<dbReference type="InterPro" id="IPR041931">
    <property type="entry name" value="DNA_pol3_alpha_thumb_dom"/>
</dbReference>
<comment type="catalytic activity">
    <reaction evidence="6">
        <text>DNA(n) + a 2'-deoxyribonucleoside 5'-triphosphate = DNA(n+1) + diphosphate</text>
        <dbReference type="Rhea" id="RHEA:22508"/>
        <dbReference type="Rhea" id="RHEA-COMP:17339"/>
        <dbReference type="Rhea" id="RHEA-COMP:17340"/>
        <dbReference type="ChEBI" id="CHEBI:33019"/>
        <dbReference type="ChEBI" id="CHEBI:61560"/>
        <dbReference type="ChEBI" id="CHEBI:173112"/>
        <dbReference type="EC" id="2.7.7.7"/>
    </reaction>
</comment>
<evidence type="ECO:0000256" key="6">
    <source>
        <dbReference type="ARBA" id="ARBA00049244"/>
    </source>
</evidence>
<evidence type="ECO:0000313" key="8">
    <source>
        <dbReference type="EMBL" id="KIX85090.1"/>
    </source>
</evidence>
<dbReference type="InterPro" id="IPR040982">
    <property type="entry name" value="DNA_pol3_finger"/>
</dbReference>
<dbReference type="Pfam" id="PF07733">
    <property type="entry name" value="DNA_pol3_alpha"/>
    <property type="match status" value="1"/>
</dbReference>
<evidence type="ECO:0000259" key="7">
    <source>
        <dbReference type="SMART" id="SM00481"/>
    </source>
</evidence>
<dbReference type="InterPro" id="IPR011708">
    <property type="entry name" value="DNA_pol3_alpha_NTPase_dom"/>
</dbReference>
<gene>
    <name evidence="8" type="ORF">J120_04145</name>
</gene>
<organism evidence="8 9">
    <name type="scientific">candidate division TM6 bacterium JCVI TM6SC1</name>
    <dbReference type="NCBI Taxonomy" id="1306947"/>
    <lineage>
        <taxon>Bacteria</taxon>
        <taxon>Candidatus Babelota</taxon>
        <taxon>Vermiphilus</taxon>
    </lineage>
</organism>
<feature type="domain" description="Polymerase/histidinol phosphatase N-terminal" evidence="7">
    <location>
        <begin position="6"/>
        <end position="73"/>
    </location>
</feature>
<evidence type="ECO:0000256" key="5">
    <source>
        <dbReference type="ARBA" id="ARBA00022932"/>
    </source>
</evidence>
<dbReference type="Pfam" id="PF02811">
    <property type="entry name" value="PHP"/>
    <property type="match status" value="1"/>
</dbReference>
<dbReference type="PANTHER" id="PTHR32294:SF0">
    <property type="entry name" value="DNA POLYMERASE III SUBUNIT ALPHA"/>
    <property type="match status" value="1"/>
</dbReference>
<dbReference type="Gene3D" id="1.10.150.870">
    <property type="match status" value="1"/>
</dbReference>
<evidence type="ECO:0000313" key="9">
    <source>
        <dbReference type="Proteomes" id="UP000032214"/>
    </source>
</evidence>
<dbReference type="InterPro" id="IPR004013">
    <property type="entry name" value="PHP_dom"/>
</dbReference>
<evidence type="ECO:0000256" key="4">
    <source>
        <dbReference type="ARBA" id="ARBA00022705"/>
    </source>
</evidence>
<dbReference type="InterPro" id="IPR029460">
    <property type="entry name" value="DNAPol_HHH"/>
</dbReference>
<dbReference type="eggNOG" id="COG0587">
    <property type="taxonomic scope" value="Bacteria"/>
</dbReference>
<dbReference type="InterPro" id="IPR003141">
    <property type="entry name" value="Pol/His_phosphatase_N"/>
</dbReference>
<evidence type="ECO:0000256" key="3">
    <source>
        <dbReference type="ARBA" id="ARBA00022695"/>
    </source>
</evidence>
<keyword evidence="2" id="KW-0808">Transferase</keyword>
<evidence type="ECO:0000256" key="1">
    <source>
        <dbReference type="ARBA" id="ARBA00012417"/>
    </source>
</evidence>
<dbReference type="CDD" id="cd04485">
    <property type="entry name" value="DnaE_OBF"/>
    <property type="match status" value="1"/>
</dbReference>
<comment type="caution">
    <text evidence="8">The sequence shown here is derived from an EMBL/GenBank/DDBJ whole genome shotgun (WGS) entry which is preliminary data.</text>
</comment>
<keyword evidence="3" id="KW-0548">Nucleotidyltransferase</keyword>
<dbReference type="NCBIfam" id="NF005298">
    <property type="entry name" value="PRK06826.1"/>
    <property type="match status" value="1"/>
</dbReference>
<keyword evidence="9" id="KW-1185">Reference proteome</keyword>
<name>A0A0D2I1J1_9BACT</name>
<dbReference type="EMBL" id="ARQD01000003">
    <property type="protein sequence ID" value="KIX85090.1"/>
    <property type="molecule type" value="Genomic_DNA"/>
</dbReference>
<dbReference type="Gene3D" id="1.10.10.1600">
    <property type="entry name" value="Bacterial DNA polymerase III alpha subunit, thumb domain"/>
    <property type="match status" value="1"/>
</dbReference>
<dbReference type="GO" id="GO:0006260">
    <property type="term" value="P:DNA replication"/>
    <property type="evidence" value="ECO:0007669"/>
    <property type="project" value="UniProtKB-KW"/>
</dbReference>
<dbReference type="InterPro" id="IPR016195">
    <property type="entry name" value="Pol/histidinol_Pase-like"/>
</dbReference>
<dbReference type="AlphaFoldDB" id="A0A0D2I1J1"/>
<protein>
    <recommendedName>
        <fullName evidence="1">DNA-directed DNA polymerase</fullName>
        <ecNumber evidence="1">2.7.7.7</ecNumber>
    </recommendedName>
</protein>
<keyword evidence="5" id="KW-0239">DNA-directed DNA polymerase</keyword>
<dbReference type="STRING" id="1306947.J120_04145"/>
<evidence type="ECO:0000256" key="2">
    <source>
        <dbReference type="ARBA" id="ARBA00022679"/>
    </source>
</evidence>
<dbReference type="NCBIfam" id="TIGR00594">
    <property type="entry name" value="polc"/>
    <property type="match status" value="1"/>
</dbReference>
<keyword evidence="4" id="KW-0235">DNA replication</keyword>
<sequence>MSQHFTHLHLHTDYSLLDGAISLDRLVEFAKAQQFKSLAMTDHGNIFGAVKFFEKCKKSGIKPILGMEAYLTEDAKIKSPDKKYYHLILLVENERGYQNLCKLISYSFQEGFYFKPRIDYAILEKYSEGLIATSACLGGHIPRLLMENKQEEAHKRLDWFLDVFGPERFYLEVQPEDQRDQTILNNKLLTIASERNIRPIATGDCHYINEQDREAHEVMLAIQTQDKMDNPNRYTFGDCKVYVRSTEQMLECFKNNPEAVWNTGIIANRCNFEFQTGKLFFPKFEIPETYTQETYFKHLCLIGFEKLKAEKRFELERESEYRARLELEADLIITMGFVGYFLVVSDFIQWSKRNGIPVGPGRGSAAGSLVAWALEITNIDPIKYNLLFERFLNPERVSMPDIDIDFCINGRERVINYVRDRYGHDKVCQIITFGTMMAKGAIKDVARALSFPFEDSNAITDLIPDQLKITLKEALEQEPRLQQLIDNNPKAHKLFDIAFKLEGLTRHASKHAAGIVISPEPIDQVLPVYVPAKSTELVTQYAMTELETLGFLKMDLLGLKNLTLIDNVLKLIYKIRGISLNIDTIPLDDKAAFALMCAGKTSGVFQLESDGLKEVLRKLQPDKFEDIIAVNALYRPGPLGSGMVDDYIERRHGRQKIQYLFPELEPILDETYGVIVYQEQVMKIASTIGGYSLGEADILRRAMGKKKADVMAQQRALFLERAQSKGFDATKAGELFDLMAYFAGYGFNKSHSAAYALIAYQTAYLKANYTSEFMACLISLDTDDTDKMAFYIAEAKDLSIQVIPPDINRSEIEFSVDNNAIVFGLRGIKNLGMAALENIMSARSKGPFIDMLDLCIRIDLRTANKRVLENLASSGALDCLPGTRAQKYSEVAKIIELAAQKQKSALTGQMDLFGLTKELADPTATNIHEQYVFGARSDWTDKEKLEKELEVVGCYLSNHPLETYQSTLKAIRPITFAQGIAQTLQNSDGKEPWVVSCGLIKSKKEILTKKGERMAFLQLEDQSGTAEVIIFPKLFSTVEHWLSAHHVFVVKGTVDLASTVNCKIKATAFVPIELVWDKWPASSHVSLELPTRFDIDFLQSLKTQLPQGTIPLHFRLTERETPLRITTTHTLQPTAEWCSQLETLGVRVQYCLE</sequence>
<dbReference type="SUPFAM" id="SSF89550">
    <property type="entry name" value="PHP domain-like"/>
    <property type="match status" value="1"/>
</dbReference>
<reference evidence="8 9" key="1">
    <citation type="journal article" date="2013" name="Proc. Natl. Acad. Sci. U.S.A.">
        <title>Candidate phylum TM6 genome recovered from a hospital sink biofilm provides genomic insights into this uncultivated phylum.</title>
        <authorList>
            <person name="McLean J.S."/>
            <person name="Lombardo M.J."/>
            <person name="Badger J.H."/>
            <person name="Edlund A."/>
            <person name="Novotny M."/>
            <person name="Yee-Greenbaum J."/>
            <person name="Vyahhi N."/>
            <person name="Hall A.P."/>
            <person name="Yang Y."/>
            <person name="Dupont C.L."/>
            <person name="Ziegler M.G."/>
            <person name="Chitsaz H."/>
            <person name="Allen A.E."/>
            <person name="Yooseph S."/>
            <person name="Tesler G."/>
            <person name="Pevzner P.A."/>
            <person name="Friedman R.M."/>
            <person name="Nealson K.H."/>
            <person name="Venter J.C."/>
            <person name="Lasken R.S."/>
        </authorList>
    </citation>
    <scope>NUCLEOTIDE SEQUENCE [LARGE SCALE GENOMIC DNA]</scope>
    <source>
        <strain evidence="8 9">TM6SC1</strain>
    </source>
</reference>
<dbReference type="InterPro" id="IPR004805">
    <property type="entry name" value="DnaE2/DnaE/PolC"/>
</dbReference>
<dbReference type="NCBIfam" id="NF004226">
    <property type="entry name" value="PRK05673.1"/>
    <property type="match status" value="1"/>
</dbReference>
<dbReference type="Gene3D" id="3.20.20.140">
    <property type="entry name" value="Metal-dependent hydrolases"/>
    <property type="match status" value="1"/>
</dbReference>
<dbReference type="Pfam" id="PF17657">
    <property type="entry name" value="DNA_pol3_finger"/>
    <property type="match status" value="1"/>
</dbReference>